<dbReference type="OrthoDB" id="2382185at2"/>
<reference evidence="2 3" key="1">
    <citation type="submission" date="2018-09" db="EMBL/GenBank/DDBJ databases">
        <title>Paenibacillus SK2017-BO5.</title>
        <authorList>
            <person name="Piskunova J.V."/>
            <person name="Dubiley S.A."/>
            <person name="Severinov K.V."/>
        </authorList>
    </citation>
    <scope>NUCLEOTIDE SEQUENCE [LARGE SCALE GENOMIC DNA]</scope>
    <source>
        <strain evidence="2 3">BO5</strain>
    </source>
</reference>
<proteinExistence type="predicted"/>
<evidence type="ECO:0000313" key="2">
    <source>
        <dbReference type="EMBL" id="RJG23733.1"/>
    </source>
</evidence>
<organism evidence="2 3">
    <name type="scientific">Paenibacillus thiaminolyticus</name>
    <name type="common">Bacillus thiaminolyticus</name>
    <dbReference type="NCBI Taxonomy" id="49283"/>
    <lineage>
        <taxon>Bacteria</taxon>
        <taxon>Bacillati</taxon>
        <taxon>Bacillota</taxon>
        <taxon>Bacilli</taxon>
        <taxon>Bacillales</taxon>
        <taxon>Paenibacillaceae</taxon>
        <taxon>Paenibacillus</taxon>
    </lineage>
</organism>
<accession>A0A3A3GLU0</accession>
<dbReference type="InterPro" id="IPR042274">
    <property type="entry name" value="YycH/YycI_2"/>
</dbReference>
<dbReference type="Proteomes" id="UP000266177">
    <property type="component" value="Unassembled WGS sequence"/>
</dbReference>
<comment type="caution">
    <text evidence="2">The sequence shown here is derived from an EMBL/GenBank/DDBJ whole genome shotgun (WGS) entry which is preliminary data.</text>
</comment>
<sequence>MIERLKTILLTVLVLLSLLQSFFLMYSMPYYNFEKKTSSDYIKAEPLGPEERLENLVFPEQMILHLGEDKHTMLYPGTTFYNIIMKRLQGRTYDGFQYRPVSSVEWERVRKQNEGIELRFNSPVPAKLLQRVFPLGDDTTFLEETIKRMWVYANPESNEVRVYFFNAKGDAVYESTRADLTVQDVTQQVEFGRTWTPYRMVGGMFYLPEEPLEAVEVELPYEQITVEQMQRSLFFDPTLTKNIVAGNSEIYTDAKRGLEINRGEHWIIYSDPAVTTEGRQDVAADATSAVRFINQHGGWNGKYRFTLPNPNGRQAGLYGGVNERGVVMRFEQYWGSYPVVSTPEFHFGYMQVTIQQGTVTSYERSLIQLFNRSAEKEIRKLPAGDVLLDKLKTLGRLNEIVSVDPVYVPHYSMETIHLVPTWQVKFNDGSTTLLQ</sequence>
<dbReference type="RefSeq" id="WP_119793813.1">
    <property type="nucleotide sequence ID" value="NZ_QYZD01000009.1"/>
</dbReference>
<dbReference type="AlphaFoldDB" id="A0A3A3GLU0"/>
<feature type="domain" description="Regulatory protein YycH" evidence="1">
    <location>
        <begin position="3"/>
        <end position="428"/>
    </location>
</feature>
<evidence type="ECO:0000313" key="3">
    <source>
        <dbReference type="Proteomes" id="UP000266177"/>
    </source>
</evidence>
<protein>
    <recommendedName>
        <fullName evidence="1">Regulatory protein YycH domain-containing protein</fullName>
    </recommendedName>
</protein>
<dbReference type="Gene3D" id="3.30.310.160">
    <property type="entry name" value="YycH protein, domain 2"/>
    <property type="match status" value="1"/>
</dbReference>
<gene>
    <name evidence="2" type="ORF">DQX05_11920</name>
</gene>
<dbReference type="Pfam" id="PF07435">
    <property type="entry name" value="YycH"/>
    <property type="match status" value="1"/>
</dbReference>
<dbReference type="EMBL" id="QYZD01000009">
    <property type="protein sequence ID" value="RJG23733.1"/>
    <property type="molecule type" value="Genomic_DNA"/>
</dbReference>
<dbReference type="InterPro" id="IPR009996">
    <property type="entry name" value="YycH"/>
</dbReference>
<evidence type="ECO:0000259" key="1">
    <source>
        <dbReference type="Pfam" id="PF07435"/>
    </source>
</evidence>
<name>A0A3A3GLU0_PANTH</name>
<dbReference type="CDD" id="cd15787">
    <property type="entry name" value="YycH_N"/>
    <property type="match status" value="1"/>
</dbReference>